<keyword evidence="3" id="KW-1185">Reference proteome</keyword>
<evidence type="ECO:0000313" key="3">
    <source>
        <dbReference type="Proteomes" id="UP000559027"/>
    </source>
</evidence>
<comment type="caution">
    <text evidence="2">The sequence shown here is derived from an EMBL/GenBank/DDBJ whole genome shotgun (WGS) entry which is preliminary data.</text>
</comment>
<organism evidence="2 3">
    <name type="scientific">Leucocoprinus leucothites</name>
    <dbReference type="NCBI Taxonomy" id="201217"/>
    <lineage>
        <taxon>Eukaryota</taxon>
        <taxon>Fungi</taxon>
        <taxon>Dikarya</taxon>
        <taxon>Basidiomycota</taxon>
        <taxon>Agaricomycotina</taxon>
        <taxon>Agaricomycetes</taxon>
        <taxon>Agaricomycetidae</taxon>
        <taxon>Agaricales</taxon>
        <taxon>Agaricineae</taxon>
        <taxon>Agaricaceae</taxon>
        <taxon>Leucocoprinus</taxon>
    </lineage>
</organism>
<dbReference type="AlphaFoldDB" id="A0A8H5G1T4"/>
<keyword evidence="1" id="KW-0175">Coiled coil</keyword>
<name>A0A8H5G1T4_9AGAR</name>
<feature type="coiled-coil region" evidence="1">
    <location>
        <begin position="162"/>
        <end position="196"/>
    </location>
</feature>
<reference evidence="2 3" key="1">
    <citation type="journal article" date="2020" name="ISME J.">
        <title>Uncovering the hidden diversity of litter-decomposition mechanisms in mushroom-forming fungi.</title>
        <authorList>
            <person name="Floudas D."/>
            <person name="Bentzer J."/>
            <person name="Ahren D."/>
            <person name="Johansson T."/>
            <person name="Persson P."/>
            <person name="Tunlid A."/>
        </authorList>
    </citation>
    <scope>NUCLEOTIDE SEQUENCE [LARGE SCALE GENOMIC DNA]</scope>
    <source>
        <strain evidence="2 3">CBS 146.42</strain>
    </source>
</reference>
<sequence>MSRRVVSVYVDETRINHLDIAASDTVLDLKKHVKEGLKRNLGLTDDSFNPSAQTNHLDVVISVPDNPSATIGDGDTVVKICPDQNQYILAIVPSAPKDGSSGNNVPQYSLLFPVKPHPPSMPDQTLKIFETFKAQLDEFKTKLSSDDELWRKEVETTKLVNKKEYEENKASRRKNREEALAKIKELETVLKSIKQQLSS</sequence>
<dbReference type="Proteomes" id="UP000559027">
    <property type="component" value="Unassembled WGS sequence"/>
</dbReference>
<dbReference type="EMBL" id="JAACJO010000006">
    <property type="protein sequence ID" value="KAF5356743.1"/>
    <property type="molecule type" value="Genomic_DNA"/>
</dbReference>
<proteinExistence type="predicted"/>
<evidence type="ECO:0000256" key="1">
    <source>
        <dbReference type="SAM" id="Coils"/>
    </source>
</evidence>
<dbReference type="OrthoDB" id="3323634at2759"/>
<gene>
    <name evidence="2" type="ORF">D9756_006686</name>
</gene>
<evidence type="ECO:0000313" key="2">
    <source>
        <dbReference type="EMBL" id="KAF5356743.1"/>
    </source>
</evidence>
<accession>A0A8H5G1T4</accession>
<protein>
    <submittedName>
        <fullName evidence="2">Uncharacterized protein</fullName>
    </submittedName>
</protein>